<reference evidence="1 2" key="1">
    <citation type="submission" date="2015-12" db="EMBL/GenBank/DDBJ databases">
        <title>Genome sequence of Thalassospira lucentensis MCCC 1A02072.</title>
        <authorList>
            <person name="Lu L."/>
            <person name="Lai Q."/>
            <person name="Shao Z."/>
            <person name="Qian P."/>
        </authorList>
    </citation>
    <scope>NUCLEOTIDE SEQUENCE [LARGE SCALE GENOMIC DNA]</scope>
    <source>
        <strain evidence="1 2">MCCC 1A02072</strain>
    </source>
</reference>
<gene>
    <name evidence="1" type="ORF">AUP42_03205</name>
</gene>
<dbReference type="Pfam" id="PF13561">
    <property type="entry name" value="adh_short_C2"/>
    <property type="match status" value="1"/>
</dbReference>
<accession>A0A154L1Q1</accession>
<proteinExistence type="predicted"/>
<name>A0A154L1Q1_9PROT</name>
<dbReference type="EMBL" id="LPVY01000021">
    <property type="protein sequence ID" value="KZB61989.1"/>
    <property type="molecule type" value="Genomic_DNA"/>
</dbReference>
<evidence type="ECO:0000313" key="1">
    <source>
        <dbReference type="EMBL" id="KZB61989.1"/>
    </source>
</evidence>
<dbReference type="PANTHER" id="PTHR43544">
    <property type="entry name" value="SHORT-CHAIN DEHYDROGENASE/REDUCTASE"/>
    <property type="match status" value="1"/>
</dbReference>
<dbReference type="InterPro" id="IPR051468">
    <property type="entry name" value="Fungal_SecMetab_SDRs"/>
</dbReference>
<dbReference type="AlphaFoldDB" id="A0A154L1Q1"/>
<dbReference type="InterPro" id="IPR002347">
    <property type="entry name" value="SDR_fam"/>
</dbReference>
<organism evidence="1 2">
    <name type="scientific">Thalassospira lucentensis</name>
    <dbReference type="NCBI Taxonomy" id="168935"/>
    <lineage>
        <taxon>Bacteria</taxon>
        <taxon>Pseudomonadati</taxon>
        <taxon>Pseudomonadota</taxon>
        <taxon>Alphaproteobacteria</taxon>
        <taxon>Rhodospirillales</taxon>
        <taxon>Thalassospiraceae</taxon>
        <taxon>Thalassospira</taxon>
    </lineage>
</organism>
<protein>
    <submittedName>
        <fullName evidence="1">C-factor</fullName>
    </submittedName>
</protein>
<dbReference type="SUPFAM" id="SSF51735">
    <property type="entry name" value="NAD(P)-binding Rossmann-fold domains"/>
    <property type="match status" value="1"/>
</dbReference>
<dbReference type="OrthoDB" id="9785826at2"/>
<dbReference type="RefSeq" id="WP_062952574.1">
    <property type="nucleotide sequence ID" value="NZ_LPVY01000021.1"/>
</dbReference>
<dbReference type="InterPro" id="IPR036291">
    <property type="entry name" value="NAD(P)-bd_dom_sf"/>
</dbReference>
<dbReference type="GO" id="GO:0016491">
    <property type="term" value="F:oxidoreductase activity"/>
    <property type="evidence" value="ECO:0007669"/>
    <property type="project" value="TreeGrafter"/>
</dbReference>
<dbReference type="Gene3D" id="3.40.50.720">
    <property type="entry name" value="NAD(P)-binding Rossmann-like Domain"/>
    <property type="match status" value="1"/>
</dbReference>
<sequence>MPGTPAPKLQNFDTAGIAIVIGATGGIGRAFVKHLRDCGRFDGVIELSRGTEPAIDFTDPDSIENAAAFVRDQVSAQNQSVRLIIDATGYLHDEVFQPEKSLRQIDADYMAKSFLINAIGPALLMRHFTPLLPRKGKSVFATLSAKVGSIGDNRMGGWYSYRAAKAALNQLVKCTAIELGRSKRNAICVALHPGTVDTGLSGPFAKSGLNVQSPDQATANMLMVIDGLQPSQSGGFFAYDGNELPW</sequence>
<dbReference type="PRINTS" id="PR00081">
    <property type="entry name" value="GDHRDH"/>
</dbReference>
<dbReference type="GO" id="GO:0005737">
    <property type="term" value="C:cytoplasm"/>
    <property type="evidence" value="ECO:0007669"/>
    <property type="project" value="TreeGrafter"/>
</dbReference>
<dbReference type="CDD" id="cd05325">
    <property type="entry name" value="carb_red_sniffer_like_SDR_c"/>
    <property type="match status" value="1"/>
</dbReference>
<evidence type="ECO:0000313" key="2">
    <source>
        <dbReference type="Proteomes" id="UP000076335"/>
    </source>
</evidence>
<dbReference type="Proteomes" id="UP000076335">
    <property type="component" value="Unassembled WGS sequence"/>
</dbReference>
<dbReference type="PANTHER" id="PTHR43544:SF12">
    <property type="entry name" value="NAD(P)-BINDING ROSSMANN-FOLD SUPERFAMILY PROTEIN"/>
    <property type="match status" value="1"/>
</dbReference>
<comment type="caution">
    <text evidence="1">The sequence shown here is derived from an EMBL/GenBank/DDBJ whole genome shotgun (WGS) entry which is preliminary data.</text>
</comment>